<dbReference type="Proteomes" id="UP000694892">
    <property type="component" value="Chromosome 8S"/>
</dbReference>
<sequence>MDPLNKTLMNLSVSLPLDSNRLFLKPELKSISQETKILITLKMAFSKKALFSYWLKKESPSVKDITSYLKKL</sequence>
<dbReference type="AlphaFoldDB" id="A0A974H580"/>
<organism evidence="1 2">
    <name type="scientific">Xenopus laevis</name>
    <name type="common">African clawed frog</name>
    <dbReference type="NCBI Taxonomy" id="8355"/>
    <lineage>
        <taxon>Eukaryota</taxon>
        <taxon>Metazoa</taxon>
        <taxon>Chordata</taxon>
        <taxon>Craniata</taxon>
        <taxon>Vertebrata</taxon>
        <taxon>Euteleostomi</taxon>
        <taxon>Amphibia</taxon>
        <taxon>Batrachia</taxon>
        <taxon>Anura</taxon>
        <taxon>Pipoidea</taxon>
        <taxon>Pipidae</taxon>
        <taxon>Xenopodinae</taxon>
        <taxon>Xenopus</taxon>
        <taxon>Xenopus</taxon>
    </lineage>
</organism>
<name>A0A974H580_XENLA</name>
<evidence type="ECO:0000313" key="1">
    <source>
        <dbReference type="EMBL" id="OCT64876.1"/>
    </source>
</evidence>
<protein>
    <submittedName>
        <fullName evidence="1">Uncharacterized protein</fullName>
    </submittedName>
</protein>
<accession>A0A974H580</accession>
<evidence type="ECO:0000313" key="2">
    <source>
        <dbReference type="Proteomes" id="UP000694892"/>
    </source>
</evidence>
<dbReference type="EMBL" id="CM004481">
    <property type="protein sequence ID" value="OCT64876.1"/>
    <property type="molecule type" value="Genomic_DNA"/>
</dbReference>
<reference evidence="2" key="1">
    <citation type="journal article" date="2016" name="Nature">
        <title>Genome evolution in the allotetraploid frog Xenopus laevis.</title>
        <authorList>
            <person name="Session A.M."/>
            <person name="Uno Y."/>
            <person name="Kwon T."/>
            <person name="Chapman J.A."/>
            <person name="Toyoda A."/>
            <person name="Takahashi S."/>
            <person name="Fukui A."/>
            <person name="Hikosaka A."/>
            <person name="Suzuki A."/>
            <person name="Kondo M."/>
            <person name="van Heeringen S.J."/>
            <person name="Quigley I."/>
            <person name="Heinz S."/>
            <person name="Ogino H."/>
            <person name="Ochi H."/>
            <person name="Hellsten U."/>
            <person name="Lyons J.B."/>
            <person name="Simakov O."/>
            <person name="Putnam N."/>
            <person name="Stites J."/>
            <person name="Kuroki Y."/>
            <person name="Tanaka T."/>
            <person name="Michiue T."/>
            <person name="Watanabe M."/>
            <person name="Bogdanovic O."/>
            <person name="Lister R."/>
            <person name="Georgiou G."/>
            <person name="Paranjpe S.S."/>
            <person name="van Kruijsbergen I."/>
            <person name="Shu S."/>
            <person name="Carlson J."/>
            <person name="Kinoshita T."/>
            <person name="Ohta Y."/>
            <person name="Mawaribuchi S."/>
            <person name="Jenkins J."/>
            <person name="Grimwood J."/>
            <person name="Schmutz J."/>
            <person name="Mitros T."/>
            <person name="Mozaffari S.V."/>
            <person name="Suzuki Y."/>
            <person name="Haramoto Y."/>
            <person name="Yamamoto T.S."/>
            <person name="Takagi C."/>
            <person name="Heald R."/>
            <person name="Miller K."/>
            <person name="Haudenschild C."/>
            <person name="Kitzman J."/>
            <person name="Nakayama T."/>
            <person name="Izutsu Y."/>
            <person name="Robert J."/>
            <person name="Fortriede J."/>
            <person name="Burns K."/>
            <person name="Lotay V."/>
            <person name="Karimi K."/>
            <person name="Yasuoka Y."/>
            <person name="Dichmann D.S."/>
            <person name="Flajnik M.F."/>
            <person name="Houston D.W."/>
            <person name="Shendure J."/>
            <person name="DuPasquier L."/>
            <person name="Vize P.D."/>
            <person name="Zorn A.M."/>
            <person name="Ito M."/>
            <person name="Marcotte E.M."/>
            <person name="Wallingford J.B."/>
            <person name="Ito Y."/>
            <person name="Asashima M."/>
            <person name="Ueno N."/>
            <person name="Matsuda Y."/>
            <person name="Veenstra G.J."/>
            <person name="Fujiyama A."/>
            <person name="Harland R.M."/>
            <person name="Taira M."/>
            <person name="Rokhsar D.S."/>
        </authorList>
    </citation>
    <scope>NUCLEOTIDE SEQUENCE [LARGE SCALE GENOMIC DNA]</scope>
    <source>
        <strain evidence="2">J</strain>
    </source>
</reference>
<gene>
    <name evidence="1" type="ORF">XELAEV_18041113mg</name>
</gene>
<proteinExistence type="predicted"/>